<evidence type="ECO:0000256" key="1">
    <source>
        <dbReference type="ARBA" id="ARBA00022441"/>
    </source>
</evidence>
<feature type="region of interest" description="Disordered" evidence="4">
    <location>
        <begin position="758"/>
        <end position="820"/>
    </location>
</feature>
<feature type="coiled-coil region" evidence="3">
    <location>
        <begin position="1199"/>
        <end position="1237"/>
    </location>
</feature>
<dbReference type="Proteomes" id="UP001360560">
    <property type="component" value="Unassembled WGS sequence"/>
</dbReference>
<dbReference type="GO" id="GO:0045454">
    <property type="term" value="P:cell redox homeostasis"/>
    <property type="evidence" value="ECO:0007669"/>
    <property type="project" value="TreeGrafter"/>
</dbReference>
<dbReference type="EMBL" id="BTFZ01000001">
    <property type="protein sequence ID" value="GMM33045.1"/>
    <property type="molecule type" value="Genomic_DNA"/>
</dbReference>
<dbReference type="SUPFAM" id="SSF117281">
    <property type="entry name" value="Kelch motif"/>
    <property type="match status" value="1"/>
</dbReference>
<evidence type="ECO:0000256" key="2">
    <source>
        <dbReference type="ARBA" id="ARBA00022737"/>
    </source>
</evidence>
<feature type="region of interest" description="Disordered" evidence="4">
    <location>
        <begin position="1475"/>
        <end position="1500"/>
    </location>
</feature>
<dbReference type="InterPro" id="IPR015915">
    <property type="entry name" value="Kelch-typ_b-propeller"/>
</dbReference>
<proteinExistence type="predicted"/>
<feature type="compositionally biased region" description="Basic and acidic residues" evidence="4">
    <location>
        <begin position="1067"/>
        <end position="1089"/>
    </location>
</feature>
<accession>A0AAV5QF07</accession>
<gene>
    <name evidence="6" type="ORF">DASC09_003700</name>
</gene>
<feature type="region of interest" description="Disordered" evidence="4">
    <location>
        <begin position="637"/>
        <end position="676"/>
    </location>
</feature>
<feature type="compositionally biased region" description="Polar residues" evidence="4">
    <location>
        <begin position="647"/>
        <end position="669"/>
    </location>
</feature>
<dbReference type="GO" id="GO:0005739">
    <property type="term" value="C:mitochondrion"/>
    <property type="evidence" value="ECO:0007669"/>
    <property type="project" value="TreeGrafter"/>
</dbReference>
<keyword evidence="2" id="KW-0677">Repeat</keyword>
<evidence type="ECO:0000313" key="6">
    <source>
        <dbReference type="EMBL" id="GMM33045.1"/>
    </source>
</evidence>
<dbReference type="GeneID" id="90071024"/>
<name>A0AAV5QF07_9ASCO</name>
<feature type="compositionally biased region" description="Basic residues" evidence="4">
    <location>
        <begin position="1555"/>
        <end position="1572"/>
    </location>
</feature>
<dbReference type="Gene3D" id="2.120.10.80">
    <property type="entry name" value="Kelch-type beta propeller"/>
    <property type="match status" value="1"/>
</dbReference>
<keyword evidence="3" id="KW-0175">Coiled coil</keyword>
<organism evidence="6 7">
    <name type="scientific">Saccharomycopsis crataegensis</name>
    <dbReference type="NCBI Taxonomy" id="43959"/>
    <lineage>
        <taxon>Eukaryota</taxon>
        <taxon>Fungi</taxon>
        <taxon>Dikarya</taxon>
        <taxon>Ascomycota</taxon>
        <taxon>Saccharomycotina</taxon>
        <taxon>Saccharomycetes</taxon>
        <taxon>Saccharomycopsidaceae</taxon>
        <taxon>Saccharomycopsis</taxon>
    </lineage>
</organism>
<keyword evidence="1" id="KW-0880">Kelch repeat</keyword>
<evidence type="ECO:0000259" key="5">
    <source>
        <dbReference type="Pfam" id="PF24981"/>
    </source>
</evidence>
<evidence type="ECO:0000256" key="3">
    <source>
        <dbReference type="SAM" id="Coils"/>
    </source>
</evidence>
<dbReference type="PANTHER" id="PTHR43503:SF2">
    <property type="entry name" value="NEGATIVE REGULATOR OF SPORULATION MDS3-RELATED"/>
    <property type="match status" value="1"/>
</dbReference>
<feature type="region of interest" description="Disordered" evidence="4">
    <location>
        <begin position="1407"/>
        <end position="1432"/>
    </location>
</feature>
<dbReference type="GO" id="GO:0005829">
    <property type="term" value="C:cytosol"/>
    <property type="evidence" value="ECO:0007669"/>
    <property type="project" value="TreeGrafter"/>
</dbReference>
<evidence type="ECO:0000313" key="7">
    <source>
        <dbReference type="Proteomes" id="UP001360560"/>
    </source>
</evidence>
<dbReference type="RefSeq" id="XP_064850045.1">
    <property type="nucleotide sequence ID" value="XM_064993973.1"/>
</dbReference>
<dbReference type="InterPro" id="IPR056737">
    <property type="entry name" value="Beta-prop_ATRN-MKLN-like"/>
</dbReference>
<dbReference type="Pfam" id="PF24981">
    <property type="entry name" value="Beta-prop_ATRN-LZTR1"/>
    <property type="match status" value="1"/>
</dbReference>
<feature type="region of interest" description="Disordered" evidence="4">
    <location>
        <begin position="1067"/>
        <end position="1098"/>
    </location>
</feature>
<keyword evidence="7" id="KW-1185">Reference proteome</keyword>
<protein>
    <submittedName>
        <fullName evidence="6">Mds3 protein</fullName>
    </submittedName>
</protein>
<sequence length="1581" mass="175764">MACLVQHPPKCRVIQNPFPHTNNNDIVRFGSASAIGGQYLFIHGGSSGLMDQQKCINKILGQKLSSNINIFDDLCLLDLVSLEWTQLDGTPHSNNMSKDLSNATFVEEITHNTLKNPPGPDPRFCHSIVYLKQKLYLFGGVSRSSKNTIEILDDLWEFDLVSRNWKLLELHTSCGRYNSSLLVINDASSIFTPSPTQNNLHCEDCLVIVGGQTINGPSTNVFGYVLSTKSLVDQACCSLMQSLDTHSFILSFSSRGKCSINDALLYFSSATNVLQVWSSHHKGSEAVHSKTLRIPISKDLKKLQGFFVCENTLLITGYDQQGNFLPLLVNISSGSYSKLITKFPMYEVGQHLILLVQYWQSRGKLVLLTTPGSNKNLWNSVMFSLSSSILQFGESKYCPHQQDNFKKLKEEYKRSVLSDSSLEMVPLSDAGKFAENDSSFVRFEYEKENDNEDEANRKTDLEFENYVKYLVPDSKPIYGTANLTAPFSSPAVALGRTVFQHYLTPKNDSLSDFQMIGYDEEFVPITLKVLLSRWGTHFQSILGVAYAKTLKLLTEKLIAEEADNSKRSIVSRVSTATLGHRISSIASSLENDANIDDALMEEEILELFKSPLTFTLLTRPGNEKTIRKYSSSSYASSMTGIPRPATADSSNAAHTPSIEISPSRSSTIKPTRDPANAATTHLSQVKSAFSHKTTSPQSSLSEFINYPGISSRKNSVISNNSSTSSASDSLIDSRLKYDLSGSSPSHNFLGPLPNALRRPSAISTKSPPLALSDENRSSGSSGSITVPQASPIPEFAPPEVPVSPISKPKVSRTSELPPTSAKTPVVFKYSDKIRYKDHGLMEESLPPKPHHPSVNILQSFGSNPFREASWAGTSEARIMKTIIDEYKRKLESDGNANKAGAGRDPSSQKSSHFLLEPSLIPRTLYLPFHSSVIRSLSEFFLTGQLNGKLSIAPIVTDLYIAASQYDIQLLGDLCSEVLFAVVKKKEQSVMNYIEFLDCELNELEKKNQDEAQTGELKSLHKTFNDKFWDFRSMVSGNFKGDHSFYIARALAKYNRLLRSKKLEKSKSLDDGDEHQSFTDEEAAKEKEDVFVDDSEDEGYDTDEYDNLSFGICDTQYPAEKHKEVAGKRYLSFNIEDINQGIRIPSNELIATIYETAGLVMDNLLLMRSMYLLHIIELVESMKSPIELKIKADYAAMAAREEAETKKRQLELKKIHFEQEAKEKERKLQEKLKLQEMEKLSVAKECIREEQYKRQQSRKVAFDEQPTKNRSSEYSVGNKISTSNLEIAMDANSSKASLGSTRDNNGMLGLQRVKSGPSCGGSVQPTVRSSTDSISDPVSKTESKDYFSDSEGGGTIPHGMHHNHFAKLKIFAHGHSLRSSRTEPSNFSNYVKHNLRSLSVADMDQPIHEEKSHQNRSSPPPAAAAPEQRSQRHPDFSRVLKFHKSILSIDKHTSDTNLEVEVSTGEPQECYSDLFNNPKNKAMDGPVVGPEPPQSSQKNRQNSVAYSMLTASTAVNESSGFAPSLGNGSFLSETSTLTDLSISATQSTTSVVNEHPHRRHRPRFGLLHGHQKHSQLGESEQK</sequence>
<feature type="region of interest" description="Disordered" evidence="4">
    <location>
        <begin position="1313"/>
        <end position="1353"/>
    </location>
</feature>
<feature type="compositionally biased region" description="Polar residues" evidence="4">
    <location>
        <begin position="811"/>
        <end position="820"/>
    </location>
</feature>
<comment type="caution">
    <text evidence="6">The sequence shown here is derived from an EMBL/GenBank/DDBJ whole genome shotgun (WGS) entry which is preliminary data.</text>
</comment>
<feature type="domain" description="Attractin/MKLN-like beta-propeller" evidence="5">
    <location>
        <begin position="96"/>
        <end position="230"/>
    </location>
</feature>
<dbReference type="PANTHER" id="PTHR43503">
    <property type="entry name" value="MCG48959-RELATED"/>
    <property type="match status" value="1"/>
</dbReference>
<feature type="region of interest" description="Disordered" evidence="4">
    <location>
        <begin position="1544"/>
        <end position="1581"/>
    </location>
</feature>
<reference evidence="6 7" key="1">
    <citation type="journal article" date="2023" name="Elife">
        <title>Identification of key yeast species and microbe-microbe interactions impacting larval growth of Drosophila in the wild.</title>
        <authorList>
            <person name="Mure A."/>
            <person name="Sugiura Y."/>
            <person name="Maeda R."/>
            <person name="Honda K."/>
            <person name="Sakurai N."/>
            <person name="Takahashi Y."/>
            <person name="Watada M."/>
            <person name="Katoh T."/>
            <person name="Gotoh A."/>
            <person name="Gotoh Y."/>
            <person name="Taniguchi I."/>
            <person name="Nakamura K."/>
            <person name="Hayashi T."/>
            <person name="Katayama T."/>
            <person name="Uemura T."/>
            <person name="Hattori Y."/>
        </authorList>
    </citation>
    <scope>NUCLEOTIDE SEQUENCE [LARGE SCALE GENOMIC DNA]</scope>
    <source>
        <strain evidence="6 7">SC-9</strain>
    </source>
</reference>
<evidence type="ECO:0000256" key="4">
    <source>
        <dbReference type="SAM" id="MobiDB-lite"/>
    </source>
</evidence>
<feature type="compositionally biased region" description="Polar residues" evidence="4">
    <location>
        <begin position="1320"/>
        <end position="1337"/>
    </location>
</feature>